<dbReference type="CDD" id="cd12148">
    <property type="entry name" value="fungal_TF_MHR"/>
    <property type="match status" value="1"/>
</dbReference>
<evidence type="ECO:0000313" key="11">
    <source>
        <dbReference type="Proteomes" id="UP000251714"/>
    </source>
</evidence>
<keyword evidence="4" id="KW-0804">Transcription</keyword>
<protein>
    <recommendedName>
        <fullName evidence="9">Xylanolytic transcriptional activator regulatory domain-containing protein</fullName>
    </recommendedName>
</protein>
<dbReference type="Pfam" id="PF04082">
    <property type="entry name" value="Fungal_trans"/>
    <property type="match status" value="1"/>
</dbReference>
<keyword evidence="8" id="KW-1133">Transmembrane helix</keyword>
<evidence type="ECO:0000256" key="8">
    <source>
        <dbReference type="SAM" id="Phobius"/>
    </source>
</evidence>
<evidence type="ECO:0000256" key="6">
    <source>
        <dbReference type="SAM" id="Coils"/>
    </source>
</evidence>
<accession>A0A365NEV6</accession>
<keyword evidence="2" id="KW-0805">Transcription regulation</keyword>
<dbReference type="InterPro" id="IPR050987">
    <property type="entry name" value="AtrR-like"/>
</dbReference>
<dbReference type="PANTHER" id="PTHR46910">
    <property type="entry name" value="TRANSCRIPTION FACTOR PDR1"/>
    <property type="match status" value="1"/>
</dbReference>
<feature type="coiled-coil region" evidence="6">
    <location>
        <begin position="424"/>
        <end position="451"/>
    </location>
</feature>
<dbReference type="GO" id="GO:0005634">
    <property type="term" value="C:nucleus"/>
    <property type="evidence" value="ECO:0007669"/>
    <property type="project" value="UniProtKB-SubCell"/>
</dbReference>
<evidence type="ECO:0000256" key="4">
    <source>
        <dbReference type="ARBA" id="ARBA00023163"/>
    </source>
</evidence>
<dbReference type="PANTHER" id="PTHR46910:SF37">
    <property type="entry name" value="ZN(II)2CYS6 TRANSCRIPTION FACTOR (EUROFUNG)"/>
    <property type="match status" value="1"/>
</dbReference>
<dbReference type="SMART" id="SM00906">
    <property type="entry name" value="Fungal_trans"/>
    <property type="match status" value="1"/>
</dbReference>
<evidence type="ECO:0000256" key="5">
    <source>
        <dbReference type="ARBA" id="ARBA00023242"/>
    </source>
</evidence>
<evidence type="ECO:0000256" key="7">
    <source>
        <dbReference type="SAM" id="MobiDB-lite"/>
    </source>
</evidence>
<organism evidence="10 11">
    <name type="scientific">Gibberella intermedia</name>
    <name type="common">Bulb rot disease fungus</name>
    <name type="synonym">Fusarium proliferatum</name>
    <dbReference type="NCBI Taxonomy" id="948311"/>
    <lineage>
        <taxon>Eukaryota</taxon>
        <taxon>Fungi</taxon>
        <taxon>Dikarya</taxon>
        <taxon>Ascomycota</taxon>
        <taxon>Pezizomycotina</taxon>
        <taxon>Sordariomycetes</taxon>
        <taxon>Hypocreomycetidae</taxon>
        <taxon>Hypocreales</taxon>
        <taxon>Nectriaceae</taxon>
        <taxon>Fusarium</taxon>
        <taxon>Fusarium fujikuroi species complex</taxon>
    </lineage>
</organism>
<gene>
    <name evidence="10" type="ORF">FPRO05_09428</name>
</gene>
<feature type="compositionally biased region" description="Polar residues" evidence="7">
    <location>
        <begin position="72"/>
        <end position="83"/>
    </location>
</feature>
<feature type="compositionally biased region" description="Polar residues" evidence="7">
    <location>
        <begin position="42"/>
        <end position="64"/>
    </location>
</feature>
<keyword evidence="8" id="KW-0472">Membrane</keyword>
<keyword evidence="3" id="KW-0238">DNA-binding</keyword>
<evidence type="ECO:0000256" key="3">
    <source>
        <dbReference type="ARBA" id="ARBA00023125"/>
    </source>
</evidence>
<name>A0A365NEV6_GIBIN</name>
<evidence type="ECO:0000313" key="10">
    <source>
        <dbReference type="EMBL" id="RBA19325.1"/>
    </source>
</evidence>
<comment type="caution">
    <text evidence="10">The sequence shown here is derived from an EMBL/GenBank/DDBJ whole genome shotgun (WGS) entry which is preliminary data.</text>
</comment>
<evidence type="ECO:0000259" key="9">
    <source>
        <dbReference type="SMART" id="SM00906"/>
    </source>
</evidence>
<comment type="subcellular location">
    <subcellularLocation>
        <location evidence="1">Nucleus</location>
    </subcellularLocation>
</comment>
<dbReference type="InterPro" id="IPR007219">
    <property type="entry name" value="XnlR_reg_dom"/>
</dbReference>
<evidence type="ECO:0000256" key="1">
    <source>
        <dbReference type="ARBA" id="ARBA00004123"/>
    </source>
</evidence>
<sequence>MRFNKPRYTLQLVRAPWLGLSRQTSEQSLAERLKRIEDALSHTLSNQKNSETSAAKPLTPSSLATDPHKSSDPGTGDSTNDTPQKLPFNRPSASFLRATDSRSASVSQGSPFISQAPSPAGGFTSSVSYGQLHYGGCHFGHISQHNGLPLLSEEGRQWIISKTGHEVILNPGATDHSNPSQSPAPHVYHDQRDLYELPDRSITEKAFDAFIHSSFSLVFPVVERVLFKDTIELAYQPYTGDVPSLEHLSAKVGVLAFLSMIVLFQDTFAEGISIDTDLCATKALFMLNMHEIFSGRLRSGAMFHAIACRMVFTLGGHTNISCKSRGSQVTRSERERRQLRMLFWLCYIFDKDIALRTGQPPLMSDEYCDLTLPETYYDCYEYLPKLNKSLPQVSFDEESLMPHLPGDPRLSQLKDKTSRLLYSAQAAKKSHAQLLCDIRELDEELEAWRQSLPPSFRPALSITNESQVALQGMHLPRSMRHITLHLDYHHLMIAIHRASGRCMEPDPGNPKDQPEWVPGVESSNALALEASRSTLVYLRAAMCGVAGEAFWVIVFYPTAAMITLFFNILLYPLHERAEQDLELLKAAADLINNLPVRRLTTSEVSHMKLINDFVVELVRLGRSAICKATMEKDQELDRQLMIIH</sequence>
<feature type="region of interest" description="Disordered" evidence="7">
    <location>
        <begin position="41"/>
        <end position="91"/>
    </location>
</feature>
<dbReference type="EMBL" id="PKMI01000011">
    <property type="protein sequence ID" value="RBA19325.1"/>
    <property type="molecule type" value="Genomic_DNA"/>
</dbReference>
<keyword evidence="6" id="KW-0175">Coiled coil</keyword>
<dbReference type="GO" id="GO:0006351">
    <property type="term" value="P:DNA-templated transcription"/>
    <property type="evidence" value="ECO:0007669"/>
    <property type="project" value="InterPro"/>
</dbReference>
<keyword evidence="5" id="KW-0539">Nucleus</keyword>
<dbReference type="GO" id="GO:0008270">
    <property type="term" value="F:zinc ion binding"/>
    <property type="evidence" value="ECO:0007669"/>
    <property type="project" value="InterPro"/>
</dbReference>
<dbReference type="Proteomes" id="UP000251714">
    <property type="component" value="Unassembled WGS sequence"/>
</dbReference>
<proteinExistence type="predicted"/>
<feature type="transmembrane region" description="Helical" evidence="8">
    <location>
        <begin position="549"/>
        <end position="571"/>
    </location>
</feature>
<feature type="domain" description="Xylanolytic transcriptional activator regulatory" evidence="9">
    <location>
        <begin position="300"/>
        <end position="379"/>
    </location>
</feature>
<dbReference type="AlphaFoldDB" id="A0A365NEV6"/>
<dbReference type="GO" id="GO:0003677">
    <property type="term" value="F:DNA binding"/>
    <property type="evidence" value="ECO:0007669"/>
    <property type="project" value="UniProtKB-KW"/>
</dbReference>
<reference evidence="10 11" key="1">
    <citation type="submission" date="2017-12" db="EMBL/GenBank/DDBJ databases">
        <title>Genome sequence of the mycotoxigenic crop pathogen Fusarium proliferatum, strain ITEM 2341 from Date Palm.</title>
        <authorList>
            <person name="Almiman B.F."/>
            <person name="Shittu T.A."/>
            <person name="Muthumeenakshi S."/>
            <person name="Baroncelli R."/>
            <person name="Sreenivasaprasada S."/>
        </authorList>
    </citation>
    <scope>NUCLEOTIDE SEQUENCE [LARGE SCALE GENOMIC DNA]</scope>
    <source>
        <strain evidence="10 11">ITEM 2341</strain>
    </source>
</reference>
<evidence type="ECO:0000256" key="2">
    <source>
        <dbReference type="ARBA" id="ARBA00023015"/>
    </source>
</evidence>
<keyword evidence="8" id="KW-0812">Transmembrane</keyword>
<dbReference type="GO" id="GO:0003700">
    <property type="term" value="F:DNA-binding transcription factor activity"/>
    <property type="evidence" value="ECO:0007669"/>
    <property type="project" value="InterPro"/>
</dbReference>